<dbReference type="AlphaFoldDB" id="A0A2T3ZLM2"/>
<sequence>MLSTYCRHEGSINTGLIKRGTARGYTRLQTRRRTCSDPITSQSFIVRRHLSARQQTLIVPPGRLFLFPLASASLKNTALEFEFTVESPSKHQFAALPPPAAKSARRKAAWLELQSSHAEIPSLLLTDSATPLAAPGRTRCLCLISPVASR</sequence>
<dbReference type="Proteomes" id="UP000240493">
    <property type="component" value="Unassembled WGS sequence"/>
</dbReference>
<keyword evidence="2" id="KW-1185">Reference proteome</keyword>
<evidence type="ECO:0000313" key="2">
    <source>
        <dbReference type="Proteomes" id="UP000240493"/>
    </source>
</evidence>
<evidence type="ECO:0000313" key="1">
    <source>
        <dbReference type="EMBL" id="PTB45701.1"/>
    </source>
</evidence>
<protein>
    <submittedName>
        <fullName evidence="1">Uncharacterized protein</fullName>
    </submittedName>
</protein>
<organism evidence="1 2">
    <name type="scientific">Trichoderma asperellum (strain ATCC 204424 / CBS 433.97 / NBRC 101777)</name>
    <dbReference type="NCBI Taxonomy" id="1042311"/>
    <lineage>
        <taxon>Eukaryota</taxon>
        <taxon>Fungi</taxon>
        <taxon>Dikarya</taxon>
        <taxon>Ascomycota</taxon>
        <taxon>Pezizomycotina</taxon>
        <taxon>Sordariomycetes</taxon>
        <taxon>Hypocreomycetidae</taxon>
        <taxon>Hypocreales</taxon>
        <taxon>Hypocreaceae</taxon>
        <taxon>Trichoderma</taxon>
    </lineage>
</organism>
<reference evidence="1 2" key="1">
    <citation type="submission" date="2016-07" db="EMBL/GenBank/DDBJ databases">
        <title>Multiple horizontal gene transfer events from other fungi enriched the ability of initially mycotrophic Trichoderma (Ascomycota) to feed on dead plant biomass.</title>
        <authorList>
            <consortium name="DOE Joint Genome Institute"/>
            <person name="Aerts A."/>
            <person name="Atanasova L."/>
            <person name="Chenthamara K."/>
            <person name="Zhang J."/>
            <person name="Grujic M."/>
            <person name="Henrissat B."/>
            <person name="Kuo A."/>
            <person name="Salamov A."/>
            <person name="Lipzen A."/>
            <person name="Labutti K."/>
            <person name="Barry K."/>
            <person name="Miao Y."/>
            <person name="Rahimi M.J."/>
            <person name="Shen Q."/>
            <person name="Grigoriev I.V."/>
            <person name="Kubicek C.P."/>
            <person name="Druzhinina I.S."/>
        </authorList>
    </citation>
    <scope>NUCLEOTIDE SEQUENCE [LARGE SCALE GENOMIC DNA]</scope>
    <source>
        <strain evidence="1 2">CBS 433.97</strain>
    </source>
</reference>
<dbReference type="EMBL" id="KZ679257">
    <property type="protein sequence ID" value="PTB45701.1"/>
    <property type="molecule type" value="Genomic_DNA"/>
</dbReference>
<gene>
    <name evidence="1" type="ORF">M441DRAFT_323068</name>
</gene>
<accession>A0A2T3ZLM2</accession>
<proteinExistence type="predicted"/>
<name>A0A2T3ZLM2_TRIA4</name>